<evidence type="ECO:0000256" key="1">
    <source>
        <dbReference type="ARBA" id="ARBA00004193"/>
    </source>
</evidence>
<dbReference type="PANTHER" id="PTHR34296:SF2">
    <property type="entry name" value="ABC TRANSPORTER GUANOSINE-BINDING PROTEIN NUPN"/>
    <property type="match status" value="1"/>
</dbReference>
<accession>A0A100YX38</accession>
<protein>
    <recommendedName>
        <fullName evidence="7">ABC transporter substrate-binding protein PnrA-like domain-containing protein</fullName>
    </recommendedName>
</protein>
<comment type="caution">
    <text evidence="8">The sequence shown here is derived from an EMBL/GenBank/DDBJ whole genome shotgun (WGS) entry which is preliminary data.</text>
</comment>
<reference evidence="8 9" key="1">
    <citation type="submission" date="2015-12" db="EMBL/GenBank/DDBJ databases">
        <title>Draft Genome Sequence of Olsenella scatoligenes SK9K4T; a Producer of 3-Methylindole- (skatole) and 4-Methylphenol- (p-cresol) Isolated from Pig Feces.</title>
        <authorList>
            <person name="Li X."/>
            <person name="Borg B."/>
            <person name="Canibe N."/>
        </authorList>
    </citation>
    <scope>NUCLEOTIDE SEQUENCE [LARGE SCALE GENOMIC DNA]</scope>
    <source>
        <strain evidence="8 9">SK9K4</strain>
    </source>
</reference>
<keyword evidence="4" id="KW-0732">Signal</keyword>
<dbReference type="GO" id="GO:0005886">
    <property type="term" value="C:plasma membrane"/>
    <property type="evidence" value="ECO:0007669"/>
    <property type="project" value="UniProtKB-SubCell"/>
</dbReference>
<proteinExistence type="inferred from homology"/>
<dbReference type="Proteomes" id="UP000054078">
    <property type="component" value="Unassembled WGS sequence"/>
</dbReference>
<organism evidence="8 9">
    <name type="scientific">Tractidigestivibacter scatoligenes</name>
    <name type="common">Olsenella scatoligenes</name>
    <dbReference type="NCBI Taxonomy" id="1299998"/>
    <lineage>
        <taxon>Bacteria</taxon>
        <taxon>Bacillati</taxon>
        <taxon>Actinomycetota</taxon>
        <taxon>Coriobacteriia</taxon>
        <taxon>Coriobacteriales</taxon>
        <taxon>Atopobiaceae</taxon>
        <taxon>Tractidigestivibacter</taxon>
    </lineage>
</organism>
<evidence type="ECO:0000313" key="9">
    <source>
        <dbReference type="Proteomes" id="UP000054078"/>
    </source>
</evidence>
<evidence type="ECO:0000256" key="2">
    <source>
        <dbReference type="ARBA" id="ARBA00008610"/>
    </source>
</evidence>
<dbReference type="STRING" id="1299998.AUL39_02945"/>
<evidence type="ECO:0000256" key="3">
    <source>
        <dbReference type="ARBA" id="ARBA00022475"/>
    </source>
</evidence>
<keyword evidence="5" id="KW-0472">Membrane</keyword>
<gene>
    <name evidence="8" type="ORF">AUL39_02945</name>
</gene>
<evidence type="ECO:0000259" key="7">
    <source>
        <dbReference type="Pfam" id="PF02608"/>
    </source>
</evidence>
<evidence type="ECO:0000256" key="4">
    <source>
        <dbReference type="ARBA" id="ARBA00022729"/>
    </source>
</evidence>
<comment type="similarity">
    <text evidence="2">Belongs to the BMP lipoprotein family.</text>
</comment>
<dbReference type="EMBL" id="LOJF01000001">
    <property type="protein sequence ID" value="KUH59299.1"/>
    <property type="molecule type" value="Genomic_DNA"/>
</dbReference>
<feature type="domain" description="ABC transporter substrate-binding protein PnrA-like" evidence="7">
    <location>
        <begin position="1"/>
        <end position="295"/>
    </location>
</feature>
<dbReference type="AlphaFoldDB" id="A0A100YX38"/>
<comment type="subcellular location">
    <subcellularLocation>
        <location evidence="1">Cell membrane</location>
        <topology evidence="1">Lipid-anchor</topology>
    </subcellularLocation>
</comment>
<keyword evidence="3" id="KW-1003">Cell membrane</keyword>
<dbReference type="InterPro" id="IPR050957">
    <property type="entry name" value="BMP_lipoprotein"/>
</dbReference>
<keyword evidence="9" id="KW-1185">Reference proteome</keyword>
<dbReference type="InterPro" id="IPR003760">
    <property type="entry name" value="PnrA-like"/>
</dbReference>
<dbReference type="InterPro" id="IPR028082">
    <property type="entry name" value="Peripla_BP_I"/>
</dbReference>
<name>A0A100YX38_TRASO</name>
<dbReference type="Pfam" id="PF02608">
    <property type="entry name" value="Bmp"/>
    <property type="match status" value="1"/>
</dbReference>
<dbReference type="PANTHER" id="PTHR34296">
    <property type="entry name" value="TRANSCRIPTIONAL ACTIVATOR PROTEIN MED"/>
    <property type="match status" value="1"/>
</dbReference>
<sequence>MIMSETLTDRGWGQGHYESLQRAVESHPNWTMLQPRENTASADAANAAQSYVDQDVDLIIGAGNEFASDWKDVIESAADGNPNVHFLLTNTNPMDELADYTTLANVETVLPNFIQIGALAGVIAGLMTNSNSIGFIAGMKLPSSTAKYAAYLAAAQKVNPQVTGMYNFDAGFTDSAFGANLTNQWIASNNVDVMWGDASGVDNGARQALEQAGAETHFDIAQPIDIVGDSEPTVIASTVLDWMIAQVLDEVEAGTFGNGEVITASMDNGGVSLGKFSDKVPADVQEKIEEYEDQISAGTFLTDDEVSAIEQTL</sequence>
<evidence type="ECO:0000313" key="8">
    <source>
        <dbReference type="EMBL" id="KUH59299.1"/>
    </source>
</evidence>
<dbReference type="SUPFAM" id="SSF53822">
    <property type="entry name" value="Periplasmic binding protein-like I"/>
    <property type="match status" value="1"/>
</dbReference>
<dbReference type="Gene3D" id="3.40.50.2300">
    <property type="match status" value="2"/>
</dbReference>
<evidence type="ECO:0000256" key="6">
    <source>
        <dbReference type="ARBA" id="ARBA00023288"/>
    </source>
</evidence>
<evidence type="ECO:0000256" key="5">
    <source>
        <dbReference type="ARBA" id="ARBA00023136"/>
    </source>
</evidence>
<keyword evidence="6" id="KW-0449">Lipoprotein</keyword>